<keyword evidence="7" id="KW-1185">Reference proteome</keyword>
<dbReference type="InterPro" id="IPR036142">
    <property type="entry name" value="ENT_dom-like_sf"/>
</dbReference>
<dbReference type="EnsemblMetazoa" id="XM_030981470">
    <property type="protein sequence ID" value="XP_030837330"/>
    <property type="gene ID" value="LOC115922508"/>
</dbReference>
<accession>A0A7M7NIZ9</accession>
<dbReference type="PANTHER" id="PTHR16500:SF3">
    <property type="entry name" value="BRCA2-INTERACTING TRANSCRIPTIONAL REPRESSOR EMSY"/>
    <property type="match status" value="1"/>
</dbReference>
<feature type="domain" description="ENT" evidence="5">
    <location>
        <begin position="197"/>
        <end position="263"/>
    </location>
</feature>
<name>A0A7M7NIZ9_STRPU</name>
<dbReference type="Proteomes" id="UP000007110">
    <property type="component" value="Unassembled WGS sequence"/>
</dbReference>
<dbReference type="Gene3D" id="2.60.40.10">
    <property type="entry name" value="Immunoglobulins"/>
    <property type="match status" value="1"/>
</dbReference>
<dbReference type="SMART" id="SM01191">
    <property type="entry name" value="ENT"/>
    <property type="match status" value="1"/>
</dbReference>
<dbReference type="GO" id="GO:0005634">
    <property type="term" value="C:nucleus"/>
    <property type="evidence" value="ECO:0007669"/>
    <property type="project" value="UniProtKB-SubCell"/>
</dbReference>
<sequence>MRDLEVMRRLVFLLISVWSVLGNETMTEATDCLADLDSNKLGELSFKEETTSQVFSDECHYRVLQCESFNFCNIQWFFNGIPYDSWSLGNNSDTKYKLEHSNQTLIFLSTDVDAGGTYTCVVSNGVRNITRSINMSIEISSLVWRAIPLSCGTQKKYGTDLIAACDIFRAFLAKESLYHHTIRIMWPRLLDMEEKECWSVLRRLELEAYSSVISAFRAQGDLTPEKKSLLRSVASTLSISTERHKAEVRRAVNDEKLTTIAER</sequence>
<protein>
    <submittedName>
        <fullName evidence="6">Uncharacterized protein</fullName>
    </submittedName>
</protein>
<dbReference type="GeneID" id="115922508"/>
<dbReference type="InterPro" id="IPR033482">
    <property type="entry name" value="EMSY"/>
</dbReference>
<dbReference type="InParanoid" id="A0A7M7NIZ9"/>
<dbReference type="GO" id="GO:0006355">
    <property type="term" value="P:regulation of DNA-templated transcription"/>
    <property type="evidence" value="ECO:0007669"/>
    <property type="project" value="InterPro"/>
</dbReference>
<dbReference type="RefSeq" id="XP_030837330.1">
    <property type="nucleotide sequence ID" value="XM_030981470.1"/>
</dbReference>
<evidence type="ECO:0000259" key="4">
    <source>
        <dbReference type="PROSITE" id="PS50835"/>
    </source>
</evidence>
<evidence type="ECO:0000313" key="6">
    <source>
        <dbReference type="EnsemblMetazoa" id="XP_030837330"/>
    </source>
</evidence>
<dbReference type="SUPFAM" id="SSF48726">
    <property type="entry name" value="Immunoglobulin"/>
    <property type="match status" value="1"/>
</dbReference>
<evidence type="ECO:0000256" key="2">
    <source>
        <dbReference type="ARBA" id="ARBA00023242"/>
    </source>
</evidence>
<dbReference type="InterPro" id="IPR036179">
    <property type="entry name" value="Ig-like_dom_sf"/>
</dbReference>
<dbReference type="InterPro" id="IPR007110">
    <property type="entry name" value="Ig-like_dom"/>
</dbReference>
<organism evidence="6 7">
    <name type="scientific">Strongylocentrotus purpuratus</name>
    <name type="common">Purple sea urchin</name>
    <dbReference type="NCBI Taxonomy" id="7668"/>
    <lineage>
        <taxon>Eukaryota</taxon>
        <taxon>Metazoa</taxon>
        <taxon>Echinodermata</taxon>
        <taxon>Eleutherozoa</taxon>
        <taxon>Echinozoa</taxon>
        <taxon>Echinoidea</taxon>
        <taxon>Euechinoidea</taxon>
        <taxon>Echinacea</taxon>
        <taxon>Camarodonta</taxon>
        <taxon>Echinidea</taxon>
        <taxon>Strongylocentrotidae</taxon>
        <taxon>Strongylocentrotus</taxon>
    </lineage>
</organism>
<comment type="subcellular location">
    <subcellularLocation>
        <location evidence="1">Nucleus</location>
    </subcellularLocation>
</comment>
<reference evidence="6" key="2">
    <citation type="submission" date="2021-01" db="UniProtKB">
        <authorList>
            <consortium name="EnsemblMetazoa"/>
        </authorList>
    </citation>
    <scope>IDENTIFICATION</scope>
</reference>
<dbReference type="InterPro" id="IPR013783">
    <property type="entry name" value="Ig-like_fold"/>
</dbReference>
<evidence type="ECO:0000259" key="5">
    <source>
        <dbReference type="PROSITE" id="PS51138"/>
    </source>
</evidence>
<dbReference type="PROSITE" id="PS50835">
    <property type="entry name" value="IG_LIKE"/>
    <property type="match status" value="1"/>
</dbReference>
<evidence type="ECO:0000256" key="3">
    <source>
        <dbReference type="SAM" id="SignalP"/>
    </source>
</evidence>
<keyword evidence="2" id="KW-0539">Nucleus</keyword>
<dbReference type="PANTHER" id="PTHR16500">
    <property type="entry name" value="BRCA2-INTERACTING TRANSCRIPTIONAL REPRESSOR EMSY"/>
    <property type="match status" value="1"/>
</dbReference>
<dbReference type="SUPFAM" id="SSF158639">
    <property type="entry name" value="ENT-like"/>
    <property type="match status" value="1"/>
</dbReference>
<feature type="chain" id="PRO_5029692727" evidence="3">
    <location>
        <begin position="23"/>
        <end position="263"/>
    </location>
</feature>
<dbReference type="KEGG" id="spu:115922508"/>
<keyword evidence="3" id="KW-0732">Signal</keyword>
<dbReference type="CDD" id="cd00096">
    <property type="entry name" value="Ig"/>
    <property type="match status" value="1"/>
</dbReference>
<reference evidence="7" key="1">
    <citation type="submission" date="2015-02" db="EMBL/GenBank/DDBJ databases">
        <title>Genome sequencing for Strongylocentrotus purpuratus.</title>
        <authorList>
            <person name="Murali S."/>
            <person name="Liu Y."/>
            <person name="Vee V."/>
            <person name="English A."/>
            <person name="Wang M."/>
            <person name="Skinner E."/>
            <person name="Han Y."/>
            <person name="Muzny D.M."/>
            <person name="Worley K.C."/>
            <person name="Gibbs R.A."/>
        </authorList>
    </citation>
    <scope>NUCLEOTIDE SEQUENCE</scope>
</reference>
<evidence type="ECO:0000256" key="1">
    <source>
        <dbReference type="ARBA" id="ARBA00004123"/>
    </source>
</evidence>
<dbReference type="InterPro" id="IPR005491">
    <property type="entry name" value="ENT_dom"/>
</dbReference>
<dbReference type="Pfam" id="PF03735">
    <property type="entry name" value="ENT"/>
    <property type="match status" value="1"/>
</dbReference>
<dbReference type="OrthoDB" id="10035579at2759"/>
<evidence type="ECO:0000313" key="7">
    <source>
        <dbReference type="Proteomes" id="UP000007110"/>
    </source>
</evidence>
<feature type="signal peptide" evidence="3">
    <location>
        <begin position="1"/>
        <end position="22"/>
    </location>
</feature>
<dbReference type="Gene3D" id="1.10.1240.40">
    <property type="entry name" value="ENT domain"/>
    <property type="match status" value="1"/>
</dbReference>
<proteinExistence type="predicted"/>
<dbReference type="PROSITE" id="PS51138">
    <property type="entry name" value="ENT"/>
    <property type="match status" value="1"/>
</dbReference>
<dbReference type="AlphaFoldDB" id="A0A7M7NIZ9"/>
<feature type="domain" description="Ig-like" evidence="4">
    <location>
        <begin position="59"/>
        <end position="136"/>
    </location>
</feature>